<sequence length="92" mass="10191">MAEQPMMSDVASSSNSSSMASCKKYDVFLSFGGEDTRMNFTSHLHEALKQKKSLVGIEENYEEIGSLLRPPLLLLCMHNFLLSSKVVASSQM</sequence>
<evidence type="ECO:0000313" key="6">
    <source>
        <dbReference type="EMBL" id="ESW05709.1"/>
    </source>
</evidence>
<evidence type="ECO:0000256" key="4">
    <source>
        <dbReference type="ARBA" id="ARBA00047304"/>
    </source>
</evidence>
<dbReference type="SUPFAM" id="SSF52200">
    <property type="entry name" value="Toll/Interleukin receptor TIR domain"/>
    <property type="match status" value="1"/>
</dbReference>
<gene>
    <name evidence="6" type="ORF">PHAVU_011G202800g</name>
</gene>
<keyword evidence="7" id="KW-1185">Reference proteome</keyword>
<dbReference type="PANTHER" id="PTHR32009:SF39">
    <property type="entry name" value="TIR DOMAIN-CONTAINING PROTEIN"/>
    <property type="match status" value="1"/>
</dbReference>
<dbReference type="EC" id="3.2.2.6" evidence="1"/>
<dbReference type="InterPro" id="IPR035897">
    <property type="entry name" value="Toll_tir_struct_dom_sf"/>
</dbReference>
<organism evidence="6 7">
    <name type="scientific">Phaseolus vulgaris</name>
    <name type="common">Kidney bean</name>
    <name type="synonym">French bean</name>
    <dbReference type="NCBI Taxonomy" id="3885"/>
    <lineage>
        <taxon>Eukaryota</taxon>
        <taxon>Viridiplantae</taxon>
        <taxon>Streptophyta</taxon>
        <taxon>Embryophyta</taxon>
        <taxon>Tracheophyta</taxon>
        <taxon>Spermatophyta</taxon>
        <taxon>Magnoliopsida</taxon>
        <taxon>eudicotyledons</taxon>
        <taxon>Gunneridae</taxon>
        <taxon>Pentapetalae</taxon>
        <taxon>rosids</taxon>
        <taxon>fabids</taxon>
        <taxon>Fabales</taxon>
        <taxon>Fabaceae</taxon>
        <taxon>Papilionoideae</taxon>
        <taxon>50 kb inversion clade</taxon>
        <taxon>NPAAA clade</taxon>
        <taxon>indigoferoid/millettioid clade</taxon>
        <taxon>Phaseoleae</taxon>
        <taxon>Phaseolus</taxon>
    </lineage>
</organism>
<accession>V7AJI9</accession>
<name>V7AJI9_PHAVU</name>
<proteinExistence type="predicted"/>
<feature type="domain" description="TIR" evidence="5">
    <location>
        <begin position="24"/>
        <end position="60"/>
    </location>
</feature>
<dbReference type="OrthoDB" id="1418262at2759"/>
<dbReference type="Gramene" id="ESW05709">
    <property type="protein sequence ID" value="ESW05709"/>
    <property type="gene ID" value="PHAVU_011G202800g"/>
</dbReference>
<dbReference type="Proteomes" id="UP000000226">
    <property type="component" value="Chromosome 11"/>
</dbReference>
<dbReference type="PANTHER" id="PTHR32009">
    <property type="entry name" value="TMV RESISTANCE PROTEIN N-LIKE"/>
    <property type="match status" value="1"/>
</dbReference>
<protein>
    <recommendedName>
        <fullName evidence="1">ADP-ribosyl cyclase/cyclic ADP-ribose hydrolase</fullName>
        <ecNumber evidence="1">3.2.2.6</ecNumber>
    </recommendedName>
</protein>
<dbReference type="Pfam" id="PF01582">
    <property type="entry name" value="TIR"/>
    <property type="match status" value="1"/>
</dbReference>
<reference evidence="7" key="1">
    <citation type="journal article" date="2014" name="Nat. Genet.">
        <title>A reference genome for common bean and genome-wide analysis of dual domestications.</title>
        <authorList>
            <person name="Schmutz J."/>
            <person name="McClean P.E."/>
            <person name="Mamidi S."/>
            <person name="Wu G.A."/>
            <person name="Cannon S.B."/>
            <person name="Grimwood J."/>
            <person name="Jenkins J."/>
            <person name="Shu S."/>
            <person name="Song Q."/>
            <person name="Chavarro C."/>
            <person name="Torres-Torres M."/>
            <person name="Geffroy V."/>
            <person name="Moghaddam S.M."/>
            <person name="Gao D."/>
            <person name="Abernathy B."/>
            <person name="Barry K."/>
            <person name="Blair M."/>
            <person name="Brick M.A."/>
            <person name="Chovatia M."/>
            <person name="Gepts P."/>
            <person name="Goodstein D.M."/>
            <person name="Gonzales M."/>
            <person name="Hellsten U."/>
            <person name="Hyten D.L."/>
            <person name="Jia G."/>
            <person name="Kelly J.D."/>
            <person name="Kudrna D."/>
            <person name="Lee R."/>
            <person name="Richard M.M."/>
            <person name="Miklas P.N."/>
            <person name="Osorno J.M."/>
            <person name="Rodrigues J."/>
            <person name="Thareau V."/>
            <person name="Urrea C.A."/>
            <person name="Wang M."/>
            <person name="Yu Y."/>
            <person name="Zhang M."/>
            <person name="Wing R.A."/>
            <person name="Cregan P.B."/>
            <person name="Rokhsar D.S."/>
            <person name="Jackson S.A."/>
        </authorList>
    </citation>
    <scope>NUCLEOTIDE SEQUENCE [LARGE SCALE GENOMIC DNA]</scope>
    <source>
        <strain evidence="7">cv. G19833</strain>
    </source>
</reference>
<dbReference type="GO" id="GO:0061809">
    <property type="term" value="F:NAD+ nucleosidase activity, cyclic ADP-ribose generating"/>
    <property type="evidence" value="ECO:0007669"/>
    <property type="project" value="UniProtKB-EC"/>
</dbReference>
<dbReference type="SMR" id="V7AJI9"/>
<dbReference type="Gene3D" id="3.40.50.10140">
    <property type="entry name" value="Toll/interleukin-1 receptor homology (TIR) domain"/>
    <property type="match status" value="1"/>
</dbReference>
<comment type="catalytic activity">
    <reaction evidence="4">
        <text>NAD(+) + H2O = ADP-D-ribose + nicotinamide + H(+)</text>
        <dbReference type="Rhea" id="RHEA:16301"/>
        <dbReference type="ChEBI" id="CHEBI:15377"/>
        <dbReference type="ChEBI" id="CHEBI:15378"/>
        <dbReference type="ChEBI" id="CHEBI:17154"/>
        <dbReference type="ChEBI" id="CHEBI:57540"/>
        <dbReference type="ChEBI" id="CHEBI:57967"/>
        <dbReference type="EC" id="3.2.2.6"/>
    </reaction>
    <physiologicalReaction direction="left-to-right" evidence="4">
        <dbReference type="Rhea" id="RHEA:16302"/>
    </physiologicalReaction>
</comment>
<evidence type="ECO:0000256" key="1">
    <source>
        <dbReference type="ARBA" id="ARBA00011982"/>
    </source>
</evidence>
<evidence type="ECO:0000256" key="2">
    <source>
        <dbReference type="ARBA" id="ARBA00022801"/>
    </source>
</evidence>
<keyword evidence="3" id="KW-0520">NAD</keyword>
<dbReference type="GO" id="GO:0007165">
    <property type="term" value="P:signal transduction"/>
    <property type="evidence" value="ECO:0007669"/>
    <property type="project" value="InterPro"/>
</dbReference>
<dbReference type="AlphaFoldDB" id="V7AJI9"/>
<evidence type="ECO:0000313" key="7">
    <source>
        <dbReference type="Proteomes" id="UP000000226"/>
    </source>
</evidence>
<dbReference type="EMBL" id="CM002298">
    <property type="protein sequence ID" value="ESW05709.1"/>
    <property type="molecule type" value="Genomic_DNA"/>
</dbReference>
<keyword evidence="2" id="KW-0378">Hydrolase</keyword>
<evidence type="ECO:0000256" key="3">
    <source>
        <dbReference type="ARBA" id="ARBA00023027"/>
    </source>
</evidence>
<dbReference type="InterPro" id="IPR000157">
    <property type="entry name" value="TIR_dom"/>
</dbReference>
<evidence type="ECO:0000259" key="5">
    <source>
        <dbReference type="Pfam" id="PF01582"/>
    </source>
</evidence>